<dbReference type="InterPro" id="IPR023753">
    <property type="entry name" value="FAD/NAD-binding_dom"/>
</dbReference>
<dbReference type="PANTHER" id="PTHR43755:SF1">
    <property type="entry name" value="FAD-DEPENDENT PYRIDINE NUCLEOTIDE-DISULPHIDE OXIDOREDUCTASE"/>
    <property type="match status" value="1"/>
</dbReference>
<dbReference type="AlphaFoldDB" id="A0A6M1S2N6"/>
<dbReference type="PANTHER" id="PTHR43755">
    <property type="match status" value="1"/>
</dbReference>
<reference evidence="2 3" key="1">
    <citation type="submission" date="2020-02" db="EMBL/GenBank/DDBJ databases">
        <title>Draft genome sequence of Limisphaera ngatamarikiensis NGM72.4T, a thermophilic Verrucomicrobia grouped in subdivision 3.</title>
        <authorList>
            <person name="Carere C.R."/>
            <person name="Steen J."/>
            <person name="Hugenholtz P."/>
            <person name="Stott M.B."/>
        </authorList>
    </citation>
    <scope>NUCLEOTIDE SEQUENCE [LARGE SCALE GENOMIC DNA]</scope>
    <source>
        <strain evidence="2 3">NGM72.4</strain>
    </source>
</reference>
<dbReference type="Gene3D" id="3.50.50.60">
    <property type="entry name" value="FAD/NAD(P)-binding domain"/>
    <property type="match status" value="2"/>
</dbReference>
<dbReference type="GO" id="GO:0016491">
    <property type="term" value="F:oxidoreductase activity"/>
    <property type="evidence" value="ECO:0007669"/>
    <property type="project" value="InterPro"/>
</dbReference>
<dbReference type="Proteomes" id="UP000477311">
    <property type="component" value="Unassembled WGS sequence"/>
</dbReference>
<name>A0A6M1S2N6_9BACT</name>
<dbReference type="EMBL" id="JAAKYA010000053">
    <property type="protein sequence ID" value="NGO39570.1"/>
    <property type="molecule type" value="Genomic_DNA"/>
</dbReference>
<organism evidence="2 3">
    <name type="scientific">Limisphaera ngatamarikiensis</name>
    <dbReference type="NCBI Taxonomy" id="1324935"/>
    <lineage>
        <taxon>Bacteria</taxon>
        <taxon>Pseudomonadati</taxon>
        <taxon>Verrucomicrobiota</taxon>
        <taxon>Verrucomicrobiia</taxon>
        <taxon>Limisphaerales</taxon>
        <taxon>Limisphaeraceae</taxon>
        <taxon>Limisphaera</taxon>
    </lineage>
</organism>
<proteinExistence type="predicted"/>
<accession>A0A6M1S2N6</accession>
<feature type="domain" description="FAD/NAD(P)-binding" evidence="1">
    <location>
        <begin position="3"/>
        <end position="122"/>
    </location>
</feature>
<keyword evidence="3" id="KW-1185">Reference proteome</keyword>
<dbReference type="RefSeq" id="WP_165107660.1">
    <property type="nucleotide sequence ID" value="NZ_JAAKYA010000053.1"/>
</dbReference>
<dbReference type="Pfam" id="PF07992">
    <property type="entry name" value="Pyr_redox_2"/>
    <property type="match status" value="1"/>
</dbReference>
<comment type="caution">
    <text evidence="2">The sequence shown here is derived from an EMBL/GenBank/DDBJ whole genome shotgun (WGS) entry which is preliminary data.</text>
</comment>
<evidence type="ECO:0000313" key="3">
    <source>
        <dbReference type="Proteomes" id="UP000477311"/>
    </source>
</evidence>
<dbReference type="InterPro" id="IPR036188">
    <property type="entry name" value="FAD/NAD-bd_sf"/>
</dbReference>
<evidence type="ECO:0000259" key="1">
    <source>
        <dbReference type="Pfam" id="PF07992"/>
    </source>
</evidence>
<dbReference type="InterPro" id="IPR052541">
    <property type="entry name" value="SQRD"/>
</dbReference>
<sequence length="421" mass="47188">MKELLILGAGTAGTIVANRMRRELDPADWRIRVVDEEPRHFYQPGFLFVPFGIYTPQQVVRPKRRQLSAGVEVVEARAEVIEPDRRRVRLANGTELAYDLLVIATGTRPVPDQVEGMLGEDWGRRVFEFYTFEGAVRLGQALRDWRGGRLVVHVSEMPIKCPVAPLEFAFLADWWLRKRGLRDRTELVYVTPLSGAFTKPVASRVLGDLLDRKGIRVVTDFAVARVDAAAHKLVSWDDQEVPYDLLVTVPPNFGAEVIERSGLGDEMNFVPTDRHTLQARGQEHIFVLGDATDLPTSKAGSVAHFESEILTENLLAHIRGEPLPARFDGHANCFVETGFGKAVLLDFNYRLEPVPGRFPLPWVGPLRLLGESRINHWGKLAFEWIYWHWLLPGRPIPFVGPEMSLAGKQIPAGALTTEAAG</sequence>
<protein>
    <submittedName>
        <fullName evidence="2">NAD(P)/FAD-dependent oxidoreductase</fullName>
    </submittedName>
</protein>
<evidence type="ECO:0000313" key="2">
    <source>
        <dbReference type="EMBL" id="NGO39570.1"/>
    </source>
</evidence>
<gene>
    <name evidence="2" type="ORF">G4L39_09205</name>
</gene>
<dbReference type="SUPFAM" id="SSF51905">
    <property type="entry name" value="FAD/NAD(P)-binding domain"/>
    <property type="match status" value="3"/>
</dbReference>